<keyword evidence="3" id="KW-1185">Reference proteome</keyword>
<evidence type="ECO:0000313" key="3">
    <source>
        <dbReference type="Proteomes" id="UP001236620"/>
    </source>
</evidence>
<organism evidence="2 3">
    <name type="scientific">Mycoplasma yeatsii</name>
    <dbReference type="NCBI Taxonomy" id="51365"/>
    <lineage>
        <taxon>Bacteria</taxon>
        <taxon>Bacillati</taxon>
        <taxon>Mycoplasmatota</taxon>
        <taxon>Mollicutes</taxon>
        <taxon>Mycoplasmataceae</taxon>
        <taxon>Mycoplasma</taxon>
    </lineage>
</organism>
<dbReference type="RefSeq" id="WP_307444699.1">
    <property type="nucleotide sequence ID" value="NZ_JAUSWP010000002.1"/>
</dbReference>
<dbReference type="Proteomes" id="UP001236620">
    <property type="component" value="Unassembled WGS sequence"/>
</dbReference>
<feature type="transmembrane region" description="Helical" evidence="1">
    <location>
        <begin position="144"/>
        <end position="163"/>
    </location>
</feature>
<reference evidence="2" key="1">
    <citation type="submission" date="2023-07" db="EMBL/GenBank/DDBJ databases">
        <title>Genomic Encyclopedia of Type Strains, Phase IV (KMG-IV): sequencing the most valuable type-strain genomes for metagenomic binning, comparative biology and taxonomic classification.</title>
        <authorList>
            <person name="Goeker M."/>
        </authorList>
    </citation>
    <scope>NUCLEOTIDE SEQUENCE [LARGE SCALE GENOMIC DNA]</scope>
    <source>
        <strain evidence="2">DSM 22019</strain>
    </source>
</reference>
<feature type="transmembrane region" description="Helical" evidence="1">
    <location>
        <begin position="55"/>
        <end position="77"/>
    </location>
</feature>
<protein>
    <submittedName>
        <fullName evidence="2">Amino acid transporter</fullName>
    </submittedName>
</protein>
<evidence type="ECO:0000256" key="1">
    <source>
        <dbReference type="SAM" id="Phobius"/>
    </source>
</evidence>
<sequence length="165" mass="19785">MKNKKSQELKQHRIKDNIAYNQEVDQKIKSVYDSRNYSSKVFEYNQKKALKWQGWLIVLAIFIVGCLLSVLVGYLTLNIENKTFNNWKGTTWFSIIYGSILFLISIAIGYIRNKHAMWFFNDRRRRYQKTLQDEEAKLIRLRKIFLISSILIFIFSLILYLIFKI</sequence>
<keyword evidence="1" id="KW-1133">Transmembrane helix</keyword>
<accession>A0ABU0NE81</accession>
<keyword evidence="1" id="KW-0472">Membrane</keyword>
<gene>
    <name evidence="2" type="ORF">J2Z63_000399</name>
</gene>
<comment type="caution">
    <text evidence="2">The sequence shown here is derived from an EMBL/GenBank/DDBJ whole genome shotgun (WGS) entry which is preliminary data.</text>
</comment>
<name>A0ABU0NE81_9MOLU</name>
<dbReference type="EMBL" id="JAUSWP010000002">
    <property type="protein sequence ID" value="MDQ0567756.1"/>
    <property type="molecule type" value="Genomic_DNA"/>
</dbReference>
<feature type="transmembrane region" description="Helical" evidence="1">
    <location>
        <begin position="89"/>
        <end position="111"/>
    </location>
</feature>
<keyword evidence="1" id="KW-0812">Transmembrane</keyword>
<proteinExistence type="predicted"/>
<evidence type="ECO:0000313" key="2">
    <source>
        <dbReference type="EMBL" id="MDQ0567756.1"/>
    </source>
</evidence>